<organism evidence="3">
    <name type="scientific">marine metagenome</name>
    <dbReference type="NCBI Taxonomy" id="408172"/>
    <lineage>
        <taxon>unclassified sequences</taxon>
        <taxon>metagenomes</taxon>
        <taxon>ecological metagenomes</taxon>
    </lineage>
</organism>
<evidence type="ECO:0000313" key="3">
    <source>
        <dbReference type="EMBL" id="SUZ52161.1"/>
    </source>
</evidence>
<feature type="region of interest" description="Disordered" evidence="1">
    <location>
        <begin position="128"/>
        <end position="152"/>
    </location>
</feature>
<accession>A0A381NC23</accession>
<sequence length="208" mass="20309">MNEPHIPAELNALDELASAIVDGEAVLPADADQALVERVAAMRTACSAIAAPVDPPTASVREAGIAAALGASVTSTDVHSLATRRRRARAVPAAAVAAAIALLVGIGIMGSGDDAGETDVAGVATTAPTAKMQASDPAESTPPSISTAATTATMDASEKSVPSTVEAPVQALAPATNDAPATTVDLSAIVTADAAGIDGSEVGEASLH</sequence>
<feature type="non-terminal residue" evidence="3">
    <location>
        <position position="1"/>
    </location>
</feature>
<feature type="compositionally biased region" description="Low complexity" evidence="1">
    <location>
        <begin position="137"/>
        <end position="152"/>
    </location>
</feature>
<keyword evidence="2" id="KW-1133">Transmembrane helix</keyword>
<feature type="transmembrane region" description="Helical" evidence="2">
    <location>
        <begin position="90"/>
        <end position="110"/>
    </location>
</feature>
<proteinExistence type="predicted"/>
<evidence type="ECO:0000256" key="2">
    <source>
        <dbReference type="SAM" id="Phobius"/>
    </source>
</evidence>
<evidence type="ECO:0000256" key="1">
    <source>
        <dbReference type="SAM" id="MobiDB-lite"/>
    </source>
</evidence>
<protein>
    <submittedName>
        <fullName evidence="3">Uncharacterized protein</fullName>
    </submittedName>
</protein>
<dbReference type="AlphaFoldDB" id="A0A381NC23"/>
<keyword evidence="2" id="KW-0472">Membrane</keyword>
<gene>
    <name evidence="3" type="ORF">METZ01_LOCUS5015</name>
</gene>
<name>A0A381NC23_9ZZZZ</name>
<reference evidence="3" key="1">
    <citation type="submission" date="2018-05" db="EMBL/GenBank/DDBJ databases">
        <authorList>
            <person name="Lanie J.A."/>
            <person name="Ng W.-L."/>
            <person name="Kazmierczak K.M."/>
            <person name="Andrzejewski T.M."/>
            <person name="Davidsen T.M."/>
            <person name="Wayne K.J."/>
            <person name="Tettelin H."/>
            <person name="Glass J.I."/>
            <person name="Rusch D."/>
            <person name="Podicherti R."/>
            <person name="Tsui H.-C.T."/>
            <person name="Winkler M.E."/>
        </authorList>
    </citation>
    <scope>NUCLEOTIDE SEQUENCE</scope>
</reference>
<dbReference type="EMBL" id="UINC01000259">
    <property type="protein sequence ID" value="SUZ52161.1"/>
    <property type="molecule type" value="Genomic_DNA"/>
</dbReference>
<feature type="non-terminal residue" evidence="3">
    <location>
        <position position="208"/>
    </location>
</feature>
<keyword evidence="2" id="KW-0812">Transmembrane</keyword>